<proteinExistence type="predicted"/>
<evidence type="ECO:0000313" key="2">
    <source>
        <dbReference type="Proteomes" id="UP001201985"/>
    </source>
</evidence>
<dbReference type="EMBL" id="JALBUU010000125">
    <property type="protein sequence ID" value="MCI0756314.1"/>
    <property type="molecule type" value="Genomic_DNA"/>
</dbReference>
<protein>
    <submittedName>
        <fullName evidence="1">Replication protein RepA</fullName>
    </submittedName>
</protein>
<dbReference type="Pfam" id="PF04796">
    <property type="entry name" value="RepA_C"/>
    <property type="match status" value="1"/>
</dbReference>
<dbReference type="InterPro" id="IPR006881">
    <property type="entry name" value="RepA_C"/>
</dbReference>
<reference evidence="1 2" key="1">
    <citation type="submission" date="2022-03" db="EMBL/GenBank/DDBJ databases">
        <title>Complete genome analysis of Roseomonas KG 17.1 : a prolific producer of plant growth promoters.</title>
        <authorList>
            <person name="Saadouli I."/>
            <person name="Najjari A."/>
            <person name="Mosbah A."/>
            <person name="Ouzari H.I."/>
        </authorList>
    </citation>
    <scope>NUCLEOTIDE SEQUENCE [LARGE SCALE GENOMIC DNA]</scope>
    <source>
        <strain evidence="1 2">KG17-1</strain>
    </source>
</reference>
<gene>
    <name evidence="1" type="ORF">MON41_21985</name>
</gene>
<organism evidence="1 2">
    <name type="scientific">Teichococcus vastitatis</name>
    <dbReference type="NCBI Taxonomy" id="2307076"/>
    <lineage>
        <taxon>Bacteria</taxon>
        <taxon>Pseudomonadati</taxon>
        <taxon>Pseudomonadota</taxon>
        <taxon>Alphaproteobacteria</taxon>
        <taxon>Acetobacterales</taxon>
        <taxon>Roseomonadaceae</taxon>
        <taxon>Roseomonas</taxon>
    </lineage>
</organism>
<accession>A0ABS9WAJ0</accession>
<comment type="caution">
    <text evidence="1">The sequence shown here is derived from an EMBL/GenBank/DDBJ whole genome shotgun (WGS) entry which is preliminary data.</text>
</comment>
<dbReference type="Proteomes" id="UP001201985">
    <property type="component" value="Unassembled WGS sequence"/>
</dbReference>
<keyword evidence="2" id="KW-1185">Reference proteome</keyword>
<dbReference type="RefSeq" id="WP_202910742.1">
    <property type="nucleotide sequence ID" value="NZ_JALBUU010000125.1"/>
</dbReference>
<name>A0ABS9WAJ0_9PROT</name>
<sequence>MGTVHQLLMDFGRNEALKADIDRNVVDAAAGYLTSEDTDIGFFYSGWAQAALPHKRLADDALWQVKNDRVTLVVQPGVRVVEDGPPVHVGVPYGSRARLILLYLQSEALRTSSRDIELGRSLHAWLRRLSIPIGGKSMKEVRDQADRISRCRMSFQIAQGGRAGLVNQLILDTAMFVDDGEKGSMFIETATLSQTFYDQLKKHPVPVEEAAVRQIANNSMALDVYCWLAYRLHVLTAPTPISWRALYAQFGQGFSRIDNFRRKFREVLSLALAVYPDAQVDEDERGLLLNPSKPPVAGRTTRLAVAPGRLLPKS</sequence>
<evidence type="ECO:0000313" key="1">
    <source>
        <dbReference type="EMBL" id="MCI0756314.1"/>
    </source>
</evidence>